<evidence type="ECO:0000313" key="3">
    <source>
        <dbReference type="Proteomes" id="UP001596103"/>
    </source>
</evidence>
<dbReference type="RefSeq" id="WP_377713096.1">
    <property type="nucleotide sequence ID" value="NZ_JBHSMP010000020.1"/>
</dbReference>
<dbReference type="Gene3D" id="3.40.50.1820">
    <property type="entry name" value="alpha/beta hydrolase"/>
    <property type="match status" value="1"/>
</dbReference>
<dbReference type="EMBL" id="JBHSMP010000020">
    <property type="protein sequence ID" value="MFC5430552.1"/>
    <property type="molecule type" value="Genomic_DNA"/>
</dbReference>
<gene>
    <name evidence="2" type="ORF">ACFPTO_17350</name>
</gene>
<dbReference type="Proteomes" id="UP001596103">
    <property type="component" value="Unassembled WGS sequence"/>
</dbReference>
<sequence>MKAFVIRWTRRVGLIVLLALVTIAGVRMYDAQRKPPLGPWHTYVPEEMHAHALDQATWDDYIAHENRLFDSVRRNVTDQLTPDERVAANRYFDGSPIYPGHFRTDWNRSYTLAPEGTPRGVAVMLHGLTDSPYSLRHIAQRYQRDGFVVMAIRLPGHGTVPSSLADVTADDWEAATRLAVREARRRVPAPAPLHIVGFSNGGALALEYSLEALQDPRLPQADHLILLSPMIGITRFARFAGFAALPSVLPSFEKAAWLDVVPEFNPFKYNSFPVNGARQSWRVTQLVQQEVGQAARRGQLASLPPVLTFQSVLDFTVSTSAIISSLYAQLPANGSELVLFDINRTTQLSPLVRASMRDALRRLTPAPPLHYRFTVLTNASSTSPLVVEKTTPAESTTEEVKPTGLDYPADVYSLSHVALPFPESDALYGRTPNPDDDFGVHLGAQSIRGETGGLIVGAGLLTRLSWNPFYPYVVTRIDQLTGAAP</sequence>
<dbReference type="InterPro" id="IPR022742">
    <property type="entry name" value="Hydrolase_4"/>
</dbReference>
<name>A0ABW0JC26_9BURK</name>
<dbReference type="GO" id="GO:0016787">
    <property type="term" value="F:hydrolase activity"/>
    <property type="evidence" value="ECO:0007669"/>
    <property type="project" value="UniProtKB-KW"/>
</dbReference>
<dbReference type="SUPFAM" id="SSF53474">
    <property type="entry name" value="alpha/beta-Hydrolases"/>
    <property type="match status" value="1"/>
</dbReference>
<organism evidence="2 3">
    <name type="scientific">Paraburkholderia denitrificans</name>
    <dbReference type="NCBI Taxonomy" id="694025"/>
    <lineage>
        <taxon>Bacteria</taxon>
        <taxon>Pseudomonadati</taxon>
        <taxon>Pseudomonadota</taxon>
        <taxon>Betaproteobacteria</taxon>
        <taxon>Burkholderiales</taxon>
        <taxon>Burkholderiaceae</taxon>
        <taxon>Paraburkholderia</taxon>
    </lineage>
</organism>
<evidence type="ECO:0000313" key="2">
    <source>
        <dbReference type="EMBL" id="MFC5430552.1"/>
    </source>
</evidence>
<evidence type="ECO:0000259" key="1">
    <source>
        <dbReference type="Pfam" id="PF12146"/>
    </source>
</evidence>
<comment type="caution">
    <text evidence="2">The sequence shown here is derived from an EMBL/GenBank/DDBJ whole genome shotgun (WGS) entry which is preliminary data.</text>
</comment>
<dbReference type="PANTHER" id="PTHR11614">
    <property type="entry name" value="PHOSPHOLIPASE-RELATED"/>
    <property type="match status" value="1"/>
</dbReference>
<dbReference type="InterPro" id="IPR029058">
    <property type="entry name" value="AB_hydrolase_fold"/>
</dbReference>
<protein>
    <submittedName>
        <fullName evidence="2">Alpha/beta hydrolase</fullName>
    </submittedName>
</protein>
<dbReference type="Pfam" id="PF12146">
    <property type="entry name" value="Hydrolase_4"/>
    <property type="match status" value="1"/>
</dbReference>
<reference evidence="3" key="1">
    <citation type="journal article" date="2019" name="Int. J. Syst. Evol. Microbiol.">
        <title>The Global Catalogue of Microorganisms (GCM) 10K type strain sequencing project: providing services to taxonomists for standard genome sequencing and annotation.</title>
        <authorList>
            <consortium name="The Broad Institute Genomics Platform"/>
            <consortium name="The Broad Institute Genome Sequencing Center for Infectious Disease"/>
            <person name="Wu L."/>
            <person name="Ma J."/>
        </authorList>
    </citation>
    <scope>NUCLEOTIDE SEQUENCE [LARGE SCALE GENOMIC DNA]</scope>
    <source>
        <strain evidence="3">CCUG 56042</strain>
    </source>
</reference>
<keyword evidence="3" id="KW-1185">Reference proteome</keyword>
<proteinExistence type="predicted"/>
<feature type="domain" description="Serine aminopeptidase S33" evidence="1">
    <location>
        <begin position="117"/>
        <end position="239"/>
    </location>
</feature>
<accession>A0ABW0JC26</accession>
<dbReference type="InterPro" id="IPR051044">
    <property type="entry name" value="MAG_DAG_Lipase"/>
</dbReference>
<keyword evidence="2" id="KW-0378">Hydrolase</keyword>